<evidence type="ECO:0000256" key="1">
    <source>
        <dbReference type="ARBA" id="ARBA00004370"/>
    </source>
</evidence>
<protein>
    <submittedName>
        <fullName evidence="8">Methyl-accepting chemotaxis protein</fullName>
    </submittedName>
</protein>
<keyword evidence="5" id="KW-0812">Transmembrane</keyword>
<keyword evidence="9" id="KW-1185">Reference proteome</keyword>
<dbReference type="PRINTS" id="PR00260">
    <property type="entry name" value="CHEMTRNSDUCR"/>
</dbReference>
<gene>
    <name evidence="8" type="ORF">GRAN_0172</name>
</gene>
<dbReference type="GO" id="GO:0004888">
    <property type="term" value="F:transmembrane signaling receptor activity"/>
    <property type="evidence" value="ECO:0007669"/>
    <property type="project" value="InterPro"/>
</dbReference>
<evidence type="ECO:0000256" key="3">
    <source>
        <dbReference type="ARBA" id="ARBA00029447"/>
    </source>
</evidence>
<evidence type="ECO:0000256" key="4">
    <source>
        <dbReference type="PROSITE-ProRule" id="PRU00284"/>
    </source>
</evidence>
<evidence type="ECO:0000259" key="6">
    <source>
        <dbReference type="PROSITE" id="PS50111"/>
    </source>
</evidence>
<dbReference type="InterPro" id="IPR004089">
    <property type="entry name" value="MCPsignal_dom"/>
</dbReference>
<dbReference type="Pfam" id="PF00015">
    <property type="entry name" value="MCPsignal"/>
    <property type="match status" value="1"/>
</dbReference>
<dbReference type="FunFam" id="1.10.287.950:FF:000001">
    <property type="entry name" value="Methyl-accepting chemotaxis sensory transducer"/>
    <property type="match status" value="1"/>
</dbReference>
<dbReference type="Gene3D" id="1.10.287.950">
    <property type="entry name" value="Methyl-accepting chemotaxis protein"/>
    <property type="match status" value="1"/>
</dbReference>
<comment type="caution">
    <text evidence="8">The sequence shown here is derived from an EMBL/GenBank/DDBJ whole genome shotgun (WGS) entry which is preliminary data.</text>
</comment>
<dbReference type="SMART" id="SM00304">
    <property type="entry name" value="HAMP"/>
    <property type="match status" value="1"/>
</dbReference>
<dbReference type="Pfam" id="PF00672">
    <property type="entry name" value="HAMP"/>
    <property type="match status" value="1"/>
</dbReference>
<feature type="transmembrane region" description="Helical" evidence="5">
    <location>
        <begin position="193"/>
        <end position="214"/>
    </location>
</feature>
<dbReference type="SUPFAM" id="SSF58104">
    <property type="entry name" value="Methyl-accepting chemotaxis protein (MCP) signaling domain"/>
    <property type="match status" value="1"/>
</dbReference>
<sequence>MNLEAKLGLSSGVLVSAMLLSAIMADLSIRKADHLSETVTTKQVPLIMLMHEVGRELAESMQSLESYMLFGIDPKASRQFRESHRVSLERANQAILHFHEHLSDVTLLPEDRERLQKIEVGIGRLTQIGEEVESANESHTEAGTARAYDLIQNEVLALDDSMDKLVADLTDSQENIASQENLQLRRLHEDVVITLWLCTLLTALLGAAVAVLLITEITRSLRTLTDRANAIASGDLTGHDFLDVSNDQIGSLAIAMQEMQSSLSAIIGTTVETARTLTANADSMHQASDLIHHRIDEQSQQTQHAATAMHEMSTSIDEVSRHARSAADTARAAAQTARDGGAIVTEMLGSMAGIASAVDETSSSLGLLGEDSKRISQIVTVIEEIARMTNLLALNAAIEAARAGDHGRGFAVVAGEVRRLAESTAQATGEIAGMIRGIQGRTQAAIASMASGTAAVNQGVETTHRAGEALEGIIVMAERVDRMIAQIAIAATQQAAAANQSSASLHSIYSLSRENLGEMATTAAGVESLRATAVLLERHVVRFHLRPVAVSGEPGGSPTAAVERALLPA</sequence>
<dbReference type="PANTHER" id="PTHR32089:SF112">
    <property type="entry name" value="LYSOZYME-LIKE PROTEIN-RELATED"/>
    <property type="match status" value="1"/>
</dbReference>
<organism evidence="8 9">
    <name type="scientific">Granulicella sibirica</name>
    <dbReference type="NCBI Taxonomy" id="2479048"/>
    <lineage>
        <taxon>Bacteria</taxon>
        <taxon>Pseudomonadati</taxon>
        <taxon>Acidobacteriota</taxon>
        <taxon>Terriglobia</taxon>
        <taxon>Terriglobales</taxon>
        <taxon>Acidobacteriaceae</taxon>
        <taxon>Granulicella</taxon>
    </lineage>
</organism>
<proteinExistence type="inferred from homology"/>
<reference evidence="9" key="2">
    <citation type="submission" date="2019-02" db="EMBL/GenBank/DDBJ databases">
        <title>Granulicella sibirica sp. nov., a psychrotolerant acidobacterium isolated from an organic soil layer in forested tundra, West Siberia.</title>
        <authorList>
            <person name="Oshkin I.Y."/>
            <person name="Kulichevskaya I.S."/>
            <person name="Rijpstra W.I.C."/>
            <person name="Sinninghe Damste J.S."/>
            <person name="Rakitin A.L."/>
            <person name="Ravin N.V."/>
            <person name="Dedysh S.N."/>
        </authorList>
    </citation>
    <scope>NUCLEOTIDE SEQUENCE [LARGE SCALE GENOMIC DNA]</scope>
    <source>
        <strain evidence="9">AF10</strain>
    </source>
</reference>
<comment type="subcellular location">
    <subcellularLocation>
        <location evidence="1">Membrane</location>
    </subcellularLocation>
</comment>
<dbReference type="PROSITE" id="PS50885">
    <property type="entry name" value="HAMP"/>
    <property type="match status" value="1"/>
</dbReference>
<name>A0A4Q0T217_9BACT</name>
<keyword evidence="5" id="KW-0472">Membrane</keyword>
<dbReference type="CDD" id="cd06225">
    <property type="entry name" value="HAMP"/>
    <property type="match status" value="1"/>
</dbReference>
<reference evidence="8 9" key="1">
    <citation type="submission" date="2018-11" db="EMBL/GenBank/DDBJ databases">
        <authorList>
            <person name="Mardanov A.V."/>
            <person name="Ravin N.V."/>
            <person name="Dedysh S.N."/>
        </authorList>
    </citation>
    <scope>NUCLEOTIDE SEQUENCE [LARGE SCALE GENOMIC DNA]</scope>
    <source>
        <strain evidence="8 9">AF10</strain>
    </source>
</reference>
<evidence type="ECO:0000256" key="5">
    <source>
        <dbReference type="SAM" id="Phobius"/>
    </source>
</evidence>
<dbReference type="GO" id="GO:0007165">
    <property type="term" value="P:signal transduction"/>
    <property type="evidence" value="ECO:0007669"/>
    <property type="project" value="UniProtKB-KW"/>
</dbReference>
<dbReference type="PANTHER" id="PTHR32089">
    <property type="entry name" value="METHYL-ACCEPTING CHEMOTAXIS PROTEIN MCPB"/>
    <property type="match status" value="1"/>
</dbReference>
<dbReference type="PROSITE" id="PS50111">
    <property type="entry name" value="CHEMOTAXIS_TRANSDUC_2"/>
    <property type="match status" value="1"/>
</dbReference>
<evidence type="ECO:0000313" key="8">
    <source>
        <dbReference type="EMBL" id="RXH56862.1"/>
    </source>
</evidence>
<feature type="domain" description="HAMP" evidence="7">
    <location>
        <begin position="215"/>
        <end position="268"/>
    </location>
</feature>
<keyword evidence="2 4" id="KW-0807">Transducer</keyword>
<dbReference type="AlphaFoldDB" id="A0A4Q0T217"/>
<dbReference type="RefSeq" id="WP_128911122.1">
    <property type="nucleotide sequence ID" value="NZ_RDSM01000001.1"/>
</dbReference>
<accession>A0A4Q0T217</accession>
<dbReference type="EMBL" id="RDSM01000001">
    <property type="protein sequence ID" value="RXH56862.1"/>
    <property type="molecule type" value="Genomic_DNA"/>
</dbReference>
<dbReference type="InterPro" id="IPR003660">
    <property type="entry name" value="HAMP_dom"/>
</dbReference>
<dbReference type="Proteomes" id="UP000289437">
    <property type="component" value="Unassembled WGS sequence"/>
</dbReference>
<dbReference type="InterPro" id="IPR004090">
    <property type="entry name" value="Chemotax_Me-accpt_rcpt"/>
</dbReference>
<keyword evidence="5" id="KW-1133">Transmembrane helix</keyword>
<evidence type="ECO:0000259" key="7">
    <source>
        <dbReference type="PROSITE" id="PS50885"/>
    </source>
</evidence>
<dbReference type="SMART" id="SM00283">
    <property type="entry name" value="MA"/>
    <property type="match status" value="1"/>
</dbReference>
<evidence type="ECO:0000313" key="9">
    <source>
        <dbReference type="Proteomes" id="UP000289437"/>
    </source>
</evidence>
<evidence type="ECO:0000256" key="2">
    <source>
        <dbReference type="ARBA" id="ARBA00023224"/>
    </source>
</evidence>
<feature type="domain" description="Methyl-accepting transducer" evidence="6">
    <location>
        <begin position="273"/>
        <end position="509"/>
    </location>
</feature>
<dbReference type="OrthoDB" id="105062at2"/>
<comment type="similarity">
    <text evidence="3">Belongs to the methyl-accepting chemotaxis (MCP) protein family.</text>
</comment>
<dbReference type="GO" id="GO:0006935">
    <property type="term" value="P:chemotaxis"/>
    <property type="evidence" value="ECO:0007669"/>
    <property type="project" value="InterPro"/>
</dbReference>
<dbReference type="GO" id="GO:0016020">
    <property type="term" value="C:membrane"/>
    <property type="evidence" value="ECO:0007669"/>
    <property type="project" value="UniProtKB-SubCell"/>
</dbReference>